<sequence>MTCSDFDNDNNNIENMETKICVFEENAISFAFDKENSMMINATEMAKAFGANVGHFLANEGTKKFIHACLNNRNSDYLNIVKEEDLVVARQKSGTWMHRVLALKFAAWLSPDFEVWVYATIEKLLFGKHVEREKSFEKTLRLQKEMNAIRDKAPEEKTGADFNRYLDIEREINREKVVRKNLTTESISGMRSLFEEDETDDD</sequence>
<dbReference type="SMART" id="SM01252">
    <property type="entry name" value="KilA-N"/>
    <property type="match status" value="1"/>
</dbReference>
<proteinExistence type="predicted"/>
<comment type="caution">
    <text evidence="2">The sequence shown here is derived from an EMBL/GenBank/DDBJ whole genome shotgun (WGS) entry which is preliminary data.</text>
</comment>
<dbReference type="SUPFAM" id="SSF54616">
    <property type="entry name" value="DNA-binding domain of Mlu1-box binding protein MBP1"/>
    <property type="match status" value="1"/>
</dbReference>
<dbReference type="PROSITE" id="PS51301">
    <property type="entry name" value="KILA_N"/>
    <property type="match status" value="1"/>
</dbReference>
<dbReference type="InterPro" id="IPR018004">
    <property type="entry name" value="KilA/APSES_HTH"/>
</dbReference>
<accession>A0A644ZWE1</accession>
<dbReference type="InterPro" id="IPR017880">
    <property type="entry name" value="KilA_N"/>
</dbReference>
<dbReference type="EMBL" id="VSSQ01010802">
    <property type="protein sequence ID" value="MPM45255.1"/>
    <property type="molecule type" value="Genomic_DNA"/>
</dbReference>
<name>A0A644ZWE1_9ZZZZ</name>
<dbReference type="GO" id="GO:0003677">
    <property type="term" value="F:DNA binding"/>
    <property type="evidence" value="ECO:0007669"/>
    <property type="project" value="InterPro"/>
</dbReference>
<protein>
    <recommendedName>
        <fullName evidence="1">KilA-N domain-containing protein</fullName>
    </recommendedName>
</protein>
<evidence type="ECO:0000259" key="1">
    <source>
        <dbReference type="PROSITE" id="PS51301"/>
    </source>
</evidence>
<dbReference type="Pfam" id="PF04383">
    <property type="entry name" value="KilA-N"/>
    <property type="match status" value="1"/>
</dbReference>
<feature type="domain" description="KilA-N" evidence="1">
    <location>
        <begin position="19"/>
        <end position="124"/>
    </location>
</feature>
<dbReference type="InterPro" id="IPR036887">
    <property type="entry name" value="HTH_APSES_sf"/>
</dbReference>
<gene>
    <name evidence="2" type="ORF">SDC9_91941</name>
</gene>
<organism evidence="2">
    <name type="scientific">bioreactor metagenome</name>
    <dbReference type="NCBI Taxonomy" id="1076179"/>
    <lineage>
        <taxon>unclassified sequences</taxon>
        <taxon>metagenomes</taxon>
        <taxon>ecological metagenomes</taxon>
    </lineage>
</organism>
<reference evidence="2" key="1">
    <citation type="submission" date="2019-08" db="EMBL/GenBank/DDBJ databases">
        <authorList>
            <person name="Kucharzyk K."/>
            <person name="Murdoch R.W."/>
            <person name="Higgins S."/>
            <person name="Loffler F."/>
        </authorList>
    </citation>
    <scope>NUCLEOTIDE SEQUENCE</scope>
</reference>
<evidence type="ECO:0000313" key="2">
    <source>
        <dbReference type="EMBL" id="MPM45255.1"/>
    </source>
</evidence>
<dbReference type="AlphaFoldDB" id="A0A644ZWE1"/>